<sequence>MTVPPEELELAAAFPPAERDRWREMVKGVLRKSGAADEDTPLEEIEGLLTRDSHDGVPVAALYTRDDSAPGRPGLAPRLRRVRPEGEGLAGWDVRQRHAHPDPAVTREAILADLENGATSVWLELGETGPPVAAMAEVLRGVHLDLAPVVLDAGGRTREAAEALLALVTERGQAAEAAGNLGADPLGLLARTGAEGFAQASGEPSVEAALATAAALAVRCAREFPGIRAVTVDATPFHDAGGGDAEELGGAIAAGVAYLRALTAAGLSLDEAFGQLEFRLAVNADQFMSIAKLRAARRLWARVAEVCDSAGPAGEGTGETRVALLHAVTSAAMMTRRDPWVNMLRTTVAAFAAGVGGADAVTVQPFDLRIGLPDGFARRIARNTQTLLLEESSLARVVDPAGGSWYVERLTEELARAAWDRFTEIERAGGAAAALESGLVARRIAATWERRRRDIARRGAPLTGVSEYPNLAERLPERPAAPEAPRPAAGGLPVVRYAQDFEALRDRADAHAEATGARPKVYLATLGPVAVHTARASFAANLFQAGGIETVAGEPGGFATSGAAVACLCSSDRLYGEQAEEAARTLREAGAVKVWLAGKGTYEGVDAHVYAGCDAVAVLETTLDDLGVNR</sequence>
<dbReference type="Pfam" id="PF01642">
    <property type="entry name" value="MM_CoA_mutase"/>
    <property type="match status" value="1"/>
</dbReference>
<dbReference type="PANTHER" id="PTHR48101:SF4">
    <property type="entry name" value="METHYLMALONYL-COA MUTASE, MITOCHONDRIAL"/>
    <property type="match status" value="1"/>
</dbReference>
<evidence type="ECO:0000256" key="2">
    <source>
        <dbReference type="ARBA" id="ARBA00008465"/>
    </source>
</evidence>
<dbReference type="Gene3D" id="3.20.20.240">
    <property type="entry name" value="Methylmalonyl-CoA mutase"/>
    <property type="match status" value="1"/>
</dbReference>
<dbReference type="PROSITE" id="PS00544">
    <property type="entry name" value="METMALONYL_COA_MUTASE"/>
    <property type="match status" value="1"/>
</dbReference>
<proteinExistence type="inferred from homology"/>
<dbReference type="GO" id="GO:0019678">
    <property type="term" value="P:propionate metabolic process, methylmalonyl pathway"/>
    <property type="evidence" value="ECO:0007669"/>
    <property type="project" value="TreeGrafter"/>
</dbReference>
<organism evidence="9 10">
    <name type="scientific">Actinomadura viridis</name>
    <dbReference type="NCBI Taxonomy" id="58110"/>
    <lineage>
        <taxon>Bacteria</taxon>
        <taxon>Bacillati</taxon>
        <taxon>Actinomycetota</taxon>
        <taxon>Actinomycetes</taxon>
        <taxon>Streptosporangiales</taxon>
        <taxon>Thermomonosporaceae</taxon>
        <taxon>Actinomadura</taxon>
    </lineage>
</organism>
<name>A0A931DI98_9ACTN</name>
<keyword evidence="7" id="KW-0170">Cobalt</keyword>
<dbReference type="InterPro" id="IPR006099">
    <property type="entry name" value="MeMalonylCoA_mutase_a/b_cat"/>
</dbReference>
<evidence type="ECO:0000256" key="4">
    <source>
        <dbReference type="ARBA" id="ARBA00012398"/>
    </source>
</evidence>
<dbReference type="GO" id="GO:0004494">
    <property type="term" value="F:methylmalonyl-CoA mutase activity"/>
    <property type="evidence" value="ECO:0007669"/>
    <property type="project" value="UniProtKB-EC"/>
</dbReference>
<dbReference type="InterPro" id="IPR016176">
    <property type="entry name" value="Cbl-dep_enz_cat"/>
</dbReference>
<dbReference type="CDD" id="cd03677">
    <property type="entry name" value="MM_CoA_mutase_beta"/>
    <property type="match status" value="1"/>
</dbReference>
<dbReference type="GO" id="GO:0005737">
    <property type="term" value="C:cytoplasm"/>
    <property type="evidence" value="ECO:0007669"/>
    <property type="project" value="TreeGrafter"/>
</dbReference>
<gene>
    <name evidence="9" type="ORF">IW256_003357</name>
</gene>
<comment type="subunit">
    <text evidence="3">Heterodimer of an alpha and a beta chain.</text>
</comment>
<dbReference type="InterPro" id="IPR058549">
    <property type="entry name" value="MeMalonylCoA_mutase_a/b_site"/>
</dbReference>
<dbReference type="RefSeq" id="WP_197011876.1">
    <property type="nucleotide sequence ID" value="NZ_BAABES010000004.1"/>
</dbReference>
<dbReference type="SUPFAM" id="SSF51703">
    <property type="entry name" value="Cobalamin (vitamin B12)-dependent enzymes"/>
    <property type="match status" value="1"/>
</dbReference>
<keyword evidence="10" id="KW-1185">Reference proteome</keyword>
<evidence type="ECO:0000313" key="9">
    <source>
        <dbReference type="EMBL" id="MBG6089244.1"/>
    </source>
</evidence>
<evidence type="ECO:0000256" key="3">
    <source>
        <dbReference type="ARBA" id="ARBA00011870"/>
    </source>
</evidence>
<keyword evidence="5" id="KW-0846">Cobalamin</keyword>
<evidence type="ECO:0000313" key="10">
    <source>
        <dbReference type="Proteomes" id="UP000614047"/>
    </source>
</evidence>
<keyword evidence="6 9" id="KW-0413">Isomerase</keyword>
<accession>A0A931DI98</accession>
<evidence type="ECO:0000256" key="5">
    <source>
        <dbReference type="ARBA" id="ARBA00022628"/>
    </source>
</evidence>
<comment type="similarity">
    <text evidence="2">Belongs to the methylmalonyl-CoA mutase family.</text>
</comment>
<evidence type="ECO:0000256" key="7">
    <source>
        <dbReference type="ARBA" id="ARBA00023285"/>
    </source>
</evidence>
<dbReference type="EC" id="5.4.99.2" evidence="4"/>
<evidence type="ECO:0000259" key="8">
    <source>
        <dbReference type="Pfam" id="PF01642"/>
    </source>
</evidence>
<protein>
    <recommendedName>
        <fullName evidence="4">methylmalonyl-CoA mutase</fullName>
        <ecNumber evidence="4">5.4.99.2</ecNumber>
    </recommendedName>
</protein>
<evidence type="ECO:0000256" key="1">
    <source>
        <dbReference type="ARBA" id="ARBA00001922"/>
    </source>
</evidence>
<dbReference type="AlphaFoldDB" id="A0A931DI98"/>
<dbReference type="PANTHER" id="PTHR48101">
    <property type="entry name" value="METHYLMALONYL-COA MUTASE, MITOCHONDRIAL-RELATED"/>
    <property type="match status" value="1"/>
</dbReference>
<dbReference type="Gene3D" id="3.40.50.280">
    <property type="entry name" value="Cobalamin-binding domain"/>
    <property type="match status" value="1"/>
</dbReference>
<reference evidence="9" key="1">
    <citation type="submission" date="2020-11" db="EMBL/GenBank/DDBJ databases">
        <title>Sequencing the genomes of 1000 actinobacteria strains.</title>
        <authorList>
            <person name="Klenk H.-P."/>
        </authorList>
    </citation>
    <scope>NUCLEOTIDE SEQUENCE</scope>
    <source>
        <strain evidence="9">DSM 43175</strain>
    </source>
</reference>
<feature type="domain" description="Methylmalonyl-CoA mutase alpha/beta chain catalytic" evidence="8">
    <location>
        <begin position="132"/>
        <end position="474"/>
    </location>
</feature>
<dbReference type="Proteomes" id="UP000614047">
    <property type="component" value="Unassembled WGS sequence"/>
</dbReference>
<dbReference type="GO" id="GO:0031419">
    <property type="term" value="F:cobalamin binding"/>
    <property type="evidence" value="ECO:0007669"/>
    <property type="project" value="UniProtKB-KW"/>
</dbReference>
<comment type="caution">
    <text evidence="9">The sequence shown here is derived from an EMBL/GenBank/DDBJ whole genome shotgun (WGS) entry which is preliminary data.</text>
</comment>
<comment type="cofactor">
    <cofactor evidence="1">
        <name>adenosylcob(III)alamin</name>
        <dbReference type="ChEBI" id="CHEBI:18408"/>
    </cofactor>
</comment>
<evidence type="ECO:0000256" key="6">
    <source>
        <dbReference type="ARBA" id="ARBA00023235"/>
    </source>
</evidence>
<dbReference type="EMBL" id="JADOUA010000001">
    <property type="protein sequence ID" value="MBG6089244.1"/>
    <property type="molecule type" value="Genomic_DNA"/>
</dbReference>